<keyword evidence="2" id="KW-0472">Membrane</keyword>
<dbReference type="Proteomes" id="UP001215280">
    <property type="component" value="Unassembled WGS sequence"/>
</dbReference>
<dbReference type="AlphaFoldDB" id="A0AAD7I2X2"/>
<dbReference type="GO" id="GO:0016787">
    <property type="term" value="F:hydrolase activity"/>
    <property type="evidence" value="ECO:0007669"/>
    <property type="project" value="UniProtKB-KW"/>
</dbReference>
<reference evidence="4" key="1">
    <citation type="submission" date="2023-03" db="EMBL/GenBank/DDBJ databases">
        <title>Massive genome expansion in bonnet fungi (Mycena s.s.) driven by repeated elements and novel gene families across ecological guilds.</title>
        <authorList>
            <consortium name="Lawrence Berkeley National Laboratory"/>
            <person name="Harder C.B."/>
            <person name="Miyauchi S."/>
            <person name="Viragh M."/>
            <person name="Kuo A."/>
            <person name="Thoen E."/>
            <person name="Andreopoulos B."/>
            <person name="Lu D."/>
            <person name="Skrede I."/>
            <person name="Drula E."/>
            <person name="Henrissat B."/>
            <person name="Morin E."/>
            <person name="Kohler A."/>
            <person name="Barry K."/>
            <person name="LaButti K."/>
            <person name="Morin E."/>
            <person name="Salamov A."/>
            <person name="Lipzen A."/>
            <person name="Mereny Z."/>
            <person name="Hegedus B."/>
            <person name="Baldrian P."/>
            <person name="Stursova M."/>
            <person name="Weitz H."/>
            <person name="Taylor A."/>
            <person name="Grigoriev I.V."/>
            <person name="Nagy L.G."/>
            <person name="Martin F."/>
            <person name="Kauserud H."/>
        </authorList>
    </citation>
    <scope>NUCLEOTIDE SEQUENCE</scope>
    <source>
        <strain evidence="4">CBHHK188m</strain>
    </source>
</reference>
<evidence type="ECO:0000313" key="5">
    <source>
        <dbReference type="Proteomes" id="UP001215280"/>
    </source>
</evidence>
<evidence type="ECO:0000313" key="4">
    <source>
        <dbReference type="EMBL" id="KAJ7733765.1"/>
    </source>
</evidence>
<feature type="domain" description="Alpha/beta hydrolase fold-3" evidence="3">
    <location>
        <begin position="142"/>
        <end position="373"/>
    </location>
</feature>
<organism evidence="4 5">
    <name type="scientific">Mycena maculata</name>
    <dbReference type="NCBI Taxonomy" id="230809"/>
    <lineage>
        <taxon>Eukaryota</taxon>
        <taxon>Fungi</taxon>
        <taxon>Dikarya</taxon>
        <taxon>Basidiomycota</taxon>
        <taxon>Agaricomycotina</taxon>
        <taxon>Agaricomycetes</taxon>
        <taxon>Agaricomycetidae</taxon>
        <taxon>Agaricales</taxon>
        <taxon>Marasmiineae</taxon>
        <taxon>Mycenaceae</taxon>
        <taxon>Mycena</taxon>
    </lineage>
</organism>
<protein>
    <submittedName>
        <fullName evidence="4">Alpha/Beta hydrolase protein</fullName>
    </submittedName>
</protein>
<dbReference type="PANTHER" id="PTHR48081">
    <property type="entry name" value="AB HYDROLASE SUPERFAMILY PROTEIN C4A8.06C"/>
    <property type="match status" value="1"/>
</dbReference>
<dbReference type="SUPFAM" id="SSF53474">
    <property type="entry name" value="alpha/beta-Hydrolases"/>
    <property type="match status" value="1"/>
</dbReference>
<dbReference type="InterPro" id="IPR013094">
    <property type="entry name" value="AB_hydrolase_3"/>
</dbReference>
<dbReference type="PANTHER" id="PTHR48081:SF26">
    <property type="entry name" value="ALPHA_BETA HYDROLASE FOLD-3 DOMAIN-CONTAINING PROTEIN"/>
    <property type="match status" value="1"/>
</dbReference>
<sequence length="400" mass="44510">MTHASWRHQPFKAIYLSYELFSAFVRIPWWALVALPRSQRPVKSWTWRRTMHVKLVRRLTALSGVVGPLISLPDHRELAPGPGFDAVWVDPVPEEFVRGKLTMWASLADVARVKLPGYWMHKTGSKVEVVAPLAPGEKIVYALHGGAYTRLSAHPNDPTSGIARGLLQHVDTVRRTFAIEYRLSSTFPYPVANPFPTALLDALAGYHYLVHTLRIPPEDIIIDGDSAGGNLALALTRYLVEEAALPAPGALVLFSPWCDIGKSHASRGGSYDTCVVSDYLKIPRDGVHYSALAFTGLWGLGAANVNVYISPASLLLTKVSFEKWPRTLRTFVSAGGSEVLRDEVRTLVERMKRDMGDDRVRYLECEDGVHDFCVFDNGVHDPERTQTLQAVRDWLTEGSN</sequence>
<proteinExistence type="predicted"/>
<dbReference type="Gene3D" id="3.40.50.1820">
    <property type="entry name" value="alpha/beta hydrolase"/>
    <property type="match status" value="1"/>
</dbReference>
<dbReference type="InterPro" id="IPR029058">
    <property type="entry name" value="AB_hydrolase_fold"/>
</dbReference>
<comment type="caution">
    <text evidence="4">The sequence shown here is derived from an EMBL/GenBank/DDBJ whole genome shotgun (WGS) entry which is preliminary data.</text>
</comment>
<evidence type="ECO:0000256" key="1">
    <source>
        <dbReference type="ARBA" id="ARBA00022801"/>
    </source>
</evidence>
<evidence type="ECO:0000256" key="2">
    <source>
        <dbReference type="SAM" id="Phobius"/>
    </source>
</evidence>
<keyword evidence="2" id="KW-0812">Transmembrane</keyword>
<dbReference type="InterPro" id="IPR050300">
    <property type="entry name" value="GDXG_lipolytic_enzyme"/>
</dbReference>
<feature type="transmembrane region" description="Helical" evidence="2">
    <location>
        <begin position="15"/>
        <end position="35"/>
    </location>
</feature>
<dbReference type="EMBL" id="JARJLG010000166">
    <property type="protein sequence ID" value="KAJ7733765.1"/>
    <property type="molecule type" value="Genomic_DNA"/>
</dbReference>
<keyword evidence="5" id="KW-1185">Reference proteome</keyword>
<keyword evidence="1 4" id="KW-0378">Hydrolase</keyword>
<keyword evidence="2" id="KW-1133">Transmembrane helix</keyword>
<dbReference type="Pfam" id="PF07859">
    <property type="entry name" value="Abhydrolase_3"/>
    <property type="match status" value="1"/>
</dbReference>
<name>A0AAD7I2X2_9AGAR</name>
<gene>
    <name evidence="4" type="ORF">DFH07DRAFT_845360</name>
</gene>
<accession>A0AAD7I2X2</accession>
<evidence type="ECO:0000259" key="3">
    <source>
        <dbReference type="Pfam" id="PF07859"/>
    </source>
</evidence>